<dbReference type="PANTHER" id="PTHR32099:SF92">
    <property type="entry name" value="CYSTEINE-RICH RECEPTOR-LIKE PROTEIN KINASE 11"/>
    <property type="match status" value="1"/>
</dbReference>
<dbReference type="EMBL" id="JBANAX010000282">
    <property type="protein sequence ID" value="KAL1215910.1"/>
    <property type="molecule type" value="Genomic_DNA"/>
</dbReference>
<accession>A0ABD1BHL8</accession>
<keyword evidence="1 3" id="KW-0732">Signal</keyword>
<dbReference type="FunFam" id="3.30.430.20:FF:000003">
    <property type="entry name" value="Cysteine-rich RLK (RECEPTOR-like protein kinase) 10"/>
    <property type="match status" value="1"/>
</dbReference>
<keyword evidence="6" id="KW-1185">Reference proteome</keyword>
<dbReference type="InterPro" id="IPR038408">
    <property type="entry name" value="GNK2_sf"/>
</dbReference>
<dbReference type="PROSITE" id="PS51473">
    <property type="entry name" value="GNK2"/>
    <property type="match status" value="1"/>
</dbReference>
<comment type="caution">
    <text evidence="5">The sequence shown here is derived from an EMBL/GenBank/DDBJ whole genome shotgun (WGS) entry which is preliminary data.</text>
</comment>
<dbReference type="AlphaFoldDB" id="A0ABD1BHL8"/>
<evidence type="ECO:0000313" key="5">
    <source>
        <dbReference type="EMBL" id="KAL1215910.1"/>
    </source>
</evidence>
<evidence type="ECO:0000313" key="6">
    <source>
        <dbReference type="Proteomes" id="UP001558713"/>
    </source>
</evidence>
<organism evidence="5 6">
    <name type="scientific">Cardamine amara subsp. amara</name>
    <dbReference type="NCBI Taxonomy" id="228776"/>
    <lineage>
        <taxon>Eukaryota</taxon>
        <taxon>Viridiplantae</taxon>
        <taxon>Streptophyta</taxon>
        <taxon>Embryophyta</taxon>
        <taxon>Tracheophyta</taxon>
        <taxon>Spermatophyta</taxon>
        <taxon>Magnoliopsida</taxon>
        <taxon>eudicotyledons</taxon>
        <taxon>Gunneridae</taxon>
        <taxon>Pentapetalae</taxon>
        <taxon>rosids</taxon>
        <taxon>malvids</taxon>
        <taxon>Brassicales</taxon>
        <taxon>Brassicaceae</taxon>
        <taxon>Cardamineae</taxon>
        <taxon>Cardamine</taxon>
    </lineage>
</organism>
<sequence>MRIANNISLSILLFVVVSINVVVSSPQCIDTGFFYPNSNYGPNRHKILSSFPSDVMARKGFYNASVGQDSDEIYAMGMCITENEPKVCSDCIKTASDELQQNCPNQMEAYTWRPAHKTLCFVRYSNRSFSGKLDPHPLYTEHNTGDIKSNLTALKSIWDELTVV</sequence>
<dbReference type="Pfam" id="PF01657">
    <property type="entry name" value="Stress-antifung"/>
    <property type="match status" value="1"/>
</dbReference>
<dbReference type="InterPro" id="IPR002902">
    <property type="entry name" value="GNK2"/>
</dbReference>
<dbReference type="CDD" id="cd23509">
    <property type="entry name" value="Gnk2-like"/>
    <property type="match status" value="1"/>
</dbReference>
<evidence type="ECO:0000256" key="2">
    <source>
        <dbReference type="ARBA" id="ARBA00022737"/>
    </source>
</evidence>
<feature type="signal peptide" evidence="3">
    <location>
        <begin position="1"/>
        <end position="24"/>
    </location>
</feature>
<feature type="chain" id="PRO_5044852368" evidence="3">
    <location>
        <begin position="25"/>
        <end position="164"/>
    </location>
</feature>
<protein>
    <submittedName>
        <fullName evidence="5">Cysteine-rich receptor-like protein kinase 33</fullName>
    </submittedName>
</protein>
<dbReference type="PANTHER" id="PTHR32099">
    <property type="entry name" value="CYSTEINE-RICH REPEAT SECRETORY PROTEIN"/>
    <property type="match status" value="1"/>
</dbReference>
<evidence type="ECO:0000256" key="3">
    <source>
        <dbReference type="SAM" id="SignalP"/>
    </source>
</evidence>
<feature type="domain" description="Gnk2-homologous" evidence="4">
    <location>
        <begin position="22"/>
        <end position="129"/>
    </location>
</feature>
<name>A0ABD1BHL8_CARAN</name>
<reference evidence="5 6" key="1">
    <citation type="submission" date="2024-04" db="EMBL/GenBank/DDBJ databases">
        <title>Genome assembly C_amara_ONT_v2.</title>
        <authorList>
            <person name="Yant L."/>
            <person name="Moore C."/>
            <person name="Slenker M."/>
        </authorList>
    </citation>
    <scope>NUCLEOTIDE SEQUENCE [LARGE SCALE GENOMIC DNA]</scope>
    <source>
        <tissue evidence="5">Leaf</tissue>
    </source>
</reference>
<keyword evidence="2" id="KW-0677">Repeat</keyword>
<evidence type="ECO:0000259" key="4">
    <source>
        <dbReference type="PROSITE" id="PS51473"/>
    </source>
</evidence>
<dbReference type="Proteomes" id="UP001558713">
    <property type="component" value="Unassembled WGS sequence"/>
</dbReference>
<dbReference type="Gene3D" id="3.30.430.20">
    <property type="entry name" value="Gnk2 domain, C-X8-C-X2-C motif"/>
    <property type="match status" value="1"/>
</dbReference>
<evidence type="ECO:0000256" key="1">
    <source>
        <dbReference type="ARBA" id="ARBA00022729"/>
    </source>
</evidence>
<proteinExistence type="predicted"/>
<gene>
    <name evidence="5" type="ORF">V5N11_029189</name>
</gene>